<dbReference type="InterPro" id="IPR012495">
    <property type="entry name" value="TadE-like_dom"/>
</dbReference>
<sequence>MGLPLLLLVFGIIEFGRAFYVRNELSYAADFGARRVLIGQVAPEATDSEAQAKIESAVREKFDSGDPSLLEVAVGKETVDGIAFRVLSIRYPLALFLPGLSETPIMLELTRRIPIG</sequence>
<reference evidence="2 3" key="1">
    <citation type="submission" date="2017-08" db="EMBL/GenBank/DDBJ databases">
        <title>Multipartite genome sequences of Sinorhizobium species nodulating soybeans.</title>
        <authorList>
            <person name="Tian C.F."/>
        </authorList>
    </citation>
    <scope>NUCLEOTIDE SEQUENCE [LARGE SCALE GENOMIC DNA]</scope>
    <source>
        <strain evidence="2 3">CCBAU 05684</strain>
        <plasmid evidence="3">psj05684b</plasmid>
    </source>
</reference>
<dbReference type="Pfam" id="PF07811">
    <property type="entry name" value="TadE"/>
    <property type="match status" value="1"/>
</dbReference>
<dbReference type="Proteomes" id="UP000217211">
    <property type="component" value="Plasmid pSJ05684b"/>
</dbReference>
<dbReference type="KEGG" id="esj:SJ05684_b45120"/>
<dbReference type="STRING" id="716928.GCA_000261485_02276"/>
<evidence type="ECO:0000313" key="2">
    <source>
        <dbReference type="EMBL" id="ASY65494.1"/>
    </source>
</evidence>
<proteinExistence type="predicted"/>
<dbReference type="AlphaFoldDB" id="A0A249PIH6"/>
<dbReference type="EMBL" id="CP023068">
    <property type="protein sequence ID" value="ASY65494.1"/>
    <property type="molecule type" value="Genomic_DNA"/>
</dbReference>
<keyword evidence="2" id="KW-0614">Plasmid</keyword>
<gene>
    <name evidence="2" type="ORF">SJ05684_b45120</name>
</gene>
<name>A0A249PIH6_9HYPH</name>
<geneLocation type="plasmid" evidence="3">
    <name>psj05684b</name>
</geneLocation>
<keyword evidence="3" id="KW-1185">Reference proteome</keyword>
<evidence type="ECO:0000259" key="1">
    <source>
        <dbReference type="Pfam" id="PF07811"/>
    </source>
</evidence>
<dbReference type="eggNOG" id="COG4961">
    <property type="taxonomic scope" value="Bacteria"/>
</dbReference>
<evidence type="ECO:0000313" key="3">
    <source>
        <dbReference type="Proteomes" id="UP000217211"/>
    </source>
</evidence>
<accession>A0A249PIH6</accession>
<organism evidence="2 3">
    <name type="scientific">Sinorhizobium sojae CCBAU 05684</name>
    <dbReference type="NCBI Taxonomy" id="716928"/>
    <lineage>
        <taxon>Bacteria</taxon>
        <taxon>Pseudomonadati</taxon>
        <taxon>Pseudomonadota</taxon>
        <taxon>Alphaproteobacteria</taxon>
        <taxon>Hyphomicrobiales</taxon>
        <taxon>Rhizobiaceae</taxon>
        <taxon>Sinorhizobium/Ensifer group</taxon>
        <taxon>Sinorhizobium</taxon>
    </lineage>
</organism>
<feature type="domain" description="TadE-like" evidence="1">
    <location>
        <begin position="4"/>
        <end position="34"/>
    </location>
</feature>
<protein>
    <submittedName>
        <fullName evidence="2">TadZ/CpaE-like protein</fullName>
    </submittedName>
</protein>